<protein>
    <submittedName>
        <fullName evidence="2">Uncharacterized protein</fullName>
    </submittedName>
</protein>
<comment type="caution">
    <text evidence="2">The sequence shown here is derived from an EMBL/GenBank/DDBJ whole genome shotgun (WGS) entry which is preliminary data.</text>
</comment>
<sequence>MEAEGRRVSQLKQKQDIKSKTSEEEVAAYELHRSYGEGDSPISFLTASRRRCNTAKTSCRWRLLAIERNTGETWLSFHQIRLSNRTSKSSSHHLCVLTISSRKEREEVKLVGPQGGGCEKMGQTQSQPNKLYMHNKGKTLVFLFTLSCRLN</sequence>
<feature type="region of interest" description="Disordered" evidence="1">
    <location>
        <begin position="1"/>
        <end position="20"/>
    </location>
</feature>
<gene>
    <name evidence="2" type="ORF">F2Q68_00023989</name>
</gene>
<proteinExistence type="predicted"/>
<evidence type="ECO:0000313" key="2">
    <source>
        <dbReference type="EMBL" id="KAF2566423.1"/>
    </source>
</evidence>
<evidence type="ECO:0000313" key="3">
    <source>
        <dbReference type="Proteomes" id="UP000712281"/>
    </source>
</evidence>
<dbReference type="EMBL" id="QGKW02001911">
    <property type="protein sequence ID" value="KAF2566423.1"/>
    <property type="molecule type" value="Genomic_DNA"/>
</dbReference>
<evidence type="ECO:0000256" key="1">
    <source>
        <dbReference type="SAM" id="MobiDB-lite"/>
    </source>
</evidence>
<reference evidence="2" key="1">
    <citation type="submission" date="2019-12" db="EMBL/GenBank/DDBJ databases">
        <title>Genome sequencing and annotation of Brassica cretica.</title>
        <authorList>
            <person name="Studholme D.J."/>
            <person name="Sarris P.F."/>
        </authorList>
    </citation>
    <scope>NUCLEOTIDE SEQUENCE</scope>
    <source>
        <strain evidence="2">PFS-001/15</strain>
        <tissue evidence="2">Leaf</tissue>
    </source>
</reference>
<dbReference type="Proteomes" id="UP000712281">
    <property type="component" value="Unassembled WGS sequence"/>
</dbReference>
<organism evidence="2 3">
    <name type="scientific">Brassica cretica</name>
    <name type="common">Mustard</name>
    <dbReference type="NCBI Taxonomy" id="69181"/>
    <lineage>
        <taxon>Eukaryota</taxon>
        <taxon>Viridiplantae</taxon>
        <taxon>Streptophyta</taxon>
        <taxon>Embryophyta</taxon>
        <taxon>Tracheophyta</taxon>
        <taxon>Spermatophyta</taxon>
        <taxon>Magnoliopsida</taxon>
        <taxon>eudicotyledons</taxon>
        <taxon>Gunneridae</taxon>
        <taxon>Pentapetalae</taxon>
        <taxon>rosids</taxon>
        <taxon>malvids</taxon>
        <taxon>Brassicales</taxon>
        <taxon>Brassicaceae</taxon>
        <taxon>Brassiceae</taxon>
        <taxon>Brassica</taxon>
    </lineage>
</organism>
<accession>A0A8S9IAA7</accession>
<name>A0A8S9IAA7_BRACR</name>
<dbReference type="AlphaFoldDB" id="A0A8S9IAA7"/>